<feature type="compositionally biased region" description="Low complexity" evidence="2">
    <location>
        <begin position="991"/>
        <end position="1007"/>
    </location>
</feature>
<dbReference type="OrthoDB" id="3260408at2759"/>
<gene>
    <name evidence="3" type="ORF">AJ80_02234</name>
</gene>
<dbReference type="Proteomes" id="UP000224634">
    <property type="component" value="Unassembled WGS sequence"/>
</dbReference>
<keyword evidence="1" id="KW-0175">Coiled coil</keyword>
<dbReference type="STRING" id="1447883.A0A2B7YRW8"/>
<protein>
    <recommendedName>
        <fullName evidence="5">Transcription factor hoxa13</fullName>
    </recommendedName>
</protein>
<comment type="caution">
    <text evidence="3">The sequence shown here is derived from an EMBL/GenBank/DDBJ whole genome shotgun (WGS) entry which is preliminary data.</text>
</comment>
<evidence type="ECO:0000313" key="4">
    <source>
        <dbReference type="Proteomes" id="UP000224634"/>
    </source>
</evidence>
<keyword evidence="4" id="KW-1185">Reference proteome</keyword>
<name>A0A2B7YRW8_POLH7</name>
<evidence type="ECO:0000256" key="2">
    <source>
        <dbReference type="SAM" id="MobiDB-lite"/>
    </source>
</evidence>
<proteinExistence type="predicted"/>
<dbReference type="AlphaFoldDB" id="A0A2B7YRW8"/>
<feature type="compositionally biased region" description="Low complexity" evidence="2">
    <location>
        <begin position="289"/>
        <end position="318"/>
    </location>
</feature>
<feature type="region of interest" description="Disordered" evidence="2">
    <location>
        <begin position="276"/>
        <end position="332"/>
    </location>
</feature>
<accession>A0A2B7YRW8</accession>
<dbReference type="PANTHER" id="PTHR23242">
    <property type="entry name" value="TRANSCRIPTION FACTOR HOXA13"/>
    <property type="match status" value="1"/>
</dbReference>
<evidence type="ECO:0000313" key="3">
    <source>
        <dbReference type="EMBL" id="PGH23628.1"/>
    </source>
</evidence>
<feature type="region of interest" description="Disordered" evidence="2">
    <location>
        <begin position="976"/>
        <end position="1007"/>
    </location>
</feature>
<dbReference type="EMBL" id="PDNA01000021">
    <property type="protein sequence ID" value="PGH23628.1"/>
    <property type="molecule type" value="Genomic_DNA"/>
</dbReference>
<feature type="compositionally biased region" description="Polar residues" evidence="2">
    <location>
        <begin position="976"/>
        <end position="985"/>
    </location>
</feature>
<organism evidence="3 4">
    <name type="scientific">Polytolypa hystricis (strain UAMH7299)</name>
    <dbReference type="NCBI Taxonomy" id="1447883"/>
    <lineage>
        <taxon>Eukaryota</taxon>
        <taxon>Fungi</taxon>
        <taxon>Dikarya</taxon>
        <taxon>Ascomycota</taxon>
        <taxon>Pezizomycotina</taxon>
        <taxon>Eurotiomycetes</taxon>
        <taxon>Eurotiomycetidae</taxon>
        <taxon>Onygenales</taxon>
        <taxon>Onygenales incertae sedis</taxon>
        <taxon>Polytolypa</taxon>
    </lineage>
</organism>
<feature type="compositionally biased region" description="Low complexity" evidence="2">
    <location>
        <begin position="696"/>
        <end position="709"/>
    </location>
</feature>
<evidence type="ECO:0008006" key="5">
    <source>
        <dbReference type="Google" id="ProtNLM"/>
    </source>
</evidence>
<sequence length="1007" mass="109112">MATIVNGAVSGEVVKDTADGQSRVDQKSNRPSSWPRWTLGLVLRLVIWYTILTPIFYCPSRLSDLDGTSSRLCKPYLLARSHLEPRISPFYEAYAAPYVEVGRPYVRAFDEKVYTPSANFASRNYHAYAAPRLEDAKSYAKQQWTLLVTPRIQSLQDHALQAYDSSVARHVNKMSMLVTPHYRTTKASVVRVYTSYLLPSYLRAKPVVGRAYTSAHDITVNTVLPNSRKIWSAILRFVNETLLPQVAGLYFQNVEPQLIRIGNKLASYREGKNLRTGLEETESSTLVQPTATTTFVPSFSTSGTSTTSPSTSSTPTTSQVKNPSASQQEQARERIAKDLKTWQEKFAVAADNGAEDLEERVAEIAQNWLESESRGTGEWLVSELKNTTQQETERLKTKIISIVQDLPDNATPQGQKVAHDQLIQAVRSSGMAIRELAHQLRQWSREVERDLSEQVNDASEATLDVLDNIRNLGLQELGMRWAWMDGVTYKEWAKFHALKRQWSEWRTEVRIVGLHHKDFVDAKTLVQSILAAGMEAAEAAATELGRLKVVGQWKIEAEDDSDNFETPTIPAAEARASKIAEMGINDSSDAASPVLESETESTVPEAAEESVAASISSDESIISTHTESPEDPNGGVSEPQSREKVEPEESEASPSILPTRLVDDATIPPSAFTKDDSDSSDPAGSLLEDSPSDNKVWGGAAAQVVGEAASSPVDTVGEASDDTVSQSIQSTSTIVPSDEATTAGQTEAHTSEPDSATSAAASSKLQDALDSAASAYSGATSSVYAITQETLDPGHAHILLDAQRRYYEAIRLAHADHAAAFGGSPPATTDTSSSPEETHPPNPKVVLEQVRSEYSYASELASASLEAVLYSVSYVQSTMSPDEASSVVEDASSRYHAALSAATSSLHVASAAALVSATPSAPSGYRELKAAVRSAEDAYRLATAEASLLTEEEPALNKIISKLSVDVENARSRVNQAISTDSATPSEEATDFSTFSTSTASTDRNEL</sequence>
<feature type="compositionally biased region" description="Low complexity" evidence="2">
    <location>
        <begin position="722"/>
        <end position="735"/>
    </location>
</feature>
<feature type="region of interest" description="Disordered" evidence="2">
    <location>
        <begin position="819"/>
        <end position="843"/>
    </location>
</feature>
<evidence type="ECO:0000256" key="1">
    <source>
        <dbReference type="SAM" id="Coils"/>
    </source>
</evidence>
<reference evidence="3 4" key="1">
    <citation type="submission" date="2017-10" db="EMBL/GenBank/DDBJ databases">
        <title>Comparative genomics in systemic dimorphic fungi from Ajellomycetaceae.</title>
        <authorList>
            <person name="Munoz J.F."/>
            <person name="Mcewen J.G."/>
            <person name="Clay O.K."/>
            <person name="Cuomo C.A."/>
        </authorList>
    </citation>
    <scope>NUCLEOTIDE SEQUENCE [LARGE SCALE GENOMIC DNA]</scope>
    <source>
        <strain evidence="3 4">UAMH7299</strain>
    </source>
</reference>
<feature type="compositionally biased region" description="Polar residues" evidence="2">
    <location>
        <begin position="319"/>
        <end position="329"/>
    </location>
</feature>
<feature type="compositionally biased region" description="Low complexity" evidence="2">
    <location>
        <begin position="819"/>
        <end position="835"/>
    </location>
</feature>
<feature type="region of interest" description="Disordered" evidence="2">
    <location>
        <begin position="588"/>
        <end position="763"/>
    </location>
</feature>
<feature type="coiled-coil region" evidence="1">
    <location>
        <begin position="925"/>
        <end position="952"/>
    </location>
</feature>
<dbReference type="SUPFAM" id="SSF58113">
    <property type="entry name" value="Apolipoprotein A-I"/>
    <property type="match status" value="1"/>
</dbReference>
<dbReference type="PANTHER" id="PTHR23242:SF9">
    <property type="entry name" value="TRANSCRIPTION FACTOR HOXA13"/>
    <property type="match status" value="1"/>
</dbReference>
<feature type="compositionally biased region" description="Polar residues" evidence="2">
    <location>
        <begin position="739"/>
        <end position="763"/>
    </location>
</feature>
<feature type="compositionally biased region" description="Low complexity" evidence="2">
    <location>
        <begin position="600"/>
        <end position="626"/>
    </location>
</feature>